<protein>
    <submittedName>
        <fullName evidence="1">Uncharacterized protein</fullName>
    </submittedName>
</protein>
<name>A0A1C7N1H8_9FUNG</name>
<dbReference type="OrthoDB" id="2270519at2759"/>
<evidence type="ECO:0000313" key="2">
    <source>
        <dbReference type="Proteomes" id="UP000093000"/>
    </source>
</evidence>
<dbReference type="Proteomes" id="UP000093000">
    <property type="component" value="Unassembled WGS sequence"/>
</dbReference>
<sequence>SRQRTDSSFIDEIIDNIGNAIPRHRAHIRQPKDDGYESLSPPVAVLKYNFWSNFEKLAPFFIDFLTYVKEKKTKICVVALDYAVFITNMNLLRDIFLYQNHFKAFDRRQLLNCVEDLKQFNCLPA</sequence>
<dbReference type="EMBL" id="LUGH01000840">
    <property type="protein sequence ID" value="OBZ82556.1"/>
    <property type="molecule type" value="Genomic_DNA"/>
</dbReference>
<dbReference type="InParanoid" id="A0A1C7N1H8"/>
<dbReference type="AlphaFoldDB" id="A0A1C7N1H8"/>
<feature type="non-terminal residue" evidence="1">
    <location>
        <position position="125"/>
    </location>
</feature>
<keyword evidence="2" id="KW-1185">Reference proteome</keyword>
<accession>A0A1C7N1H8</accession>
<comment type="caution">
    <text evidence="1">The sequence shown here is derived from an EMBL/GenBank/DDBJ whole genome shotgun (WGS) entry which is preliminary data.</text>
</comment>
<proteinExistence type="predicted"/>
<feature type="non-terminal residue" evidence="1">
    <location>
        <position position="1"/>
    </location>
</feature>
<gene>
    <name evidence="1" type="ORF">A0J61_09393</name>
</gene>
<evidence type="ECO:0000313" key="1">
    <source>
        <dbReference type="EMBL" id="OBZ82556.1"/>
    </source>
</evidence>
<reference evidence="1 2" key="1">
    <citation type="submission" date="2016-03" db="EMBL/GenBank/DDBJ databases">
        <title>Choanephora cucurbitarum.</title>
        <authorList>
            <person name="Min B."/>
            <person name="Park H."/>
            <person name="Park J.-H."/>
            <person name="Shin H.-D."/>
            <person name="Choi I.-G."/>
        </authorList>
    </citation>
    <scope>NUCLEOTIDE SEQUENCE [LARGE SCALE GENOMIC DNA]</scope>
    <source>
        <strain evidence="1 2">KUS-F28377</strain>
    </source>
</reference>
<organism evidence="1 2">
    <name type="scientific">Choanephora cucurbitarum</name>
    <dbReference type="NCBI Taxonomy" id="101091"/>
    <lineage>
        <taxon>Eukaryota</taxon>
        <taxon>Fungi</taxon>
        <taxon>Fungi incertae sedis</taxon>
        <taxon>Mucoromycota</taxon>
        <taxon>Mucoromycotina</taxon>
        <taxon>Mucoromycetes</taxon>
        <taxon>Mucorales</taxon>
        <taxon>Mucorineae</taxon>
        <taxon>Choanephoraceae</taxon>
        <taxon>Choanephoroideae</taxon>
        <taxon>Choanephora</taxon>
    </lineage>
</organism>